<dbReference type="GO" id="GO:0032259">
    <property type="term" value="P:methylation"/>
    <property type="evidence" value="ECO:0007669"/>
    <property type="project" value="UniProtKB-KW"/>
</dbReference>
<evidence type="ECO:0000256" key="2">
    <source>
        <dbReference type="ARBA" id="ARBA00022679"/>
    </source>
</evidence>
<evidence type="ECO:0000313" key="3">
    <source>
        <dbReference type="EMBL" id="GAF67895.1"/>
    </source>
</evidence>
<dbReference type="PROSITE" id="PS51679">
    <property type="entry name" value="SAM_MT_C5"/>
    <property type="match status" value="1"/>
</dbReference>
<keyword evidence="1" id="KW-0489">Methyltransferase</keyword>
<protein>
    <recommendedName>
        <fullName evidence="4">DNA (cytosine-5-)-methyltransferase</fullName>
    </recommendedName>
</protein>
<dbReference type="GO" id="GO:0008168">
    <property type="term" value="F:methyltransferase activity"/>
    <property type="evidence" value="ECO:0007669"/>
    <property type="project" value="UniProtKB-KW"/>
</dbReference>
<evidence type="ECO:0000256" key="1">
    <source>
        <dbReference type="ARBA" id="ARBA00022603"/>
    </source>
</evidence>
<dbReference type="EMBL" id="BARS01007637">
    <property type="protein sequence ID" value="GAF67895.1"/>
    <property type="molecule type" value="Genomic_DNA"/>
</dbReference>
<keyword evidence="2" id="KW-0808">Transferase</keyword>
<accession>X0SVQ3</accession>
<dbReference type="InterPro" id="IPR001525">
    <property type="entry name" value="C5_MeTfrase"/>
</dbReference>
<evidence type="ECO:0008006" key="4">
    <source>
        <dbReference type="Google" id="ProtNLM"/>
    </source>
</evidence>
<feature type="non-terminal residue" evidence="3">
    <location>
        <position position="133"/>
    </location>
</feature>
<name>X0SVQ3_9ZZZZ</name>
<dbReference type="Gene3D" id="3.40.50.150">
    <property type="entry name" value="Vaccinia Virus protein VP39"/>
    <property type="match status" value="1"/>
</dbReference>
<reference evidence="3" key="1">
    <citation type="journal article" date="2014" name="Front. Microbiol.">
        <title>High frequency of phylogenetically diverse reductive dehalogenase-homologous genes in deep subseafloor sedimentary metagenomes.</title>
        <authorList>
            <person name="Kawai M."/>
            <person name="Futagami T."/>
            <person name="Toyoda A."/>
            <person name="Takaki Y."/>
            <person name="Nishi S."/>
            <person name="Hori S."/>
            <person name="Arai W."/>
            <person name="Tsubouchi T."/>
            <person name="Morono Y."/>
            <person name="Uchiyama I."/>
            <person name="Ito T."/>
            <person name="Fujiyama A."/>
            <person name="Inagaki F."/>
            <person name="Takami H."/>
        </authorList>
    </citation>
    <scope>NUCLEOTIDE SEQUENCE</scope>
    <source>
        <strain evidence="3">Expedition CK06-06</strain>
    </source>
</reference>
<dbReference type="AlphaFoldDB" id="X0SVQ3"/>
<dbReference type="SUPFAM" id="SSF53335">
    <property type="entry name" value="S-adenosyl-L-methionine-dependent methyltransferases"/>
    <property type="match status" value="1"/>
</dbReference>
<gene>
    <name evidence="3" type="ORF">S01H1_14664</name>
</gene>
<sequence length="133" mass="14806">MKYLDLFAGIGGFALGAYRAGWRFDEHYFSEVDKYAIEVYRRRFPDAIPLGDIKEVDTTSLADTSGARKWKKLSGVQLQKPSVPIEDRVRLCDGANSSSEEWFVTGGFPCQDISVAGKGEGIGGRRSGLWFEM</sequence>
<proteinExistence type="predicted"/>
<dbReference type="InterPro" id="IPR029063">
    <property type="entry name" value="SAM-dependent_MTases_sf"/>
</dbReference>
<organism evidence="3">
    <name type="scientific">marine sediment metagenome</name>
    <dbReference type="NCBI Taxonomy" id="412755"/>
    <lineage>
        <taxon>unclassified sequences</taxon>
        <taxon>metagenomes</taxon>
        <taxon>ecological metagenomes</taxon>
    </lineage>
</organism>
<comment type="caution">
    <text evidence="3">The sequence shown here is derived from an EMBL/GenBank/DDBJ whole genome shotgun (WGS) entry which is preliminary data.</text>
</comment>
<dbReference type="Pfam" id="PF00145">
    <property type="entry name" value="DNA_methylase"/>
    <property type="match status" value="2"/>
</dbReference>